<accession>A0A7W1X7R5</accession>
<dbReference type="Proteomes" id="UP000530514">
    <property type="component" value="Unassembled WGS sequence"/>
</dbReference>
<protein>
    <submittedName>
        <fullName evidence="1">Uncharacterized protein</fullName>
    </submittedName>
</protein>
<gene>
    <name evidence="1" type="ORF">H1164_01785</name>
</gene>
<name>A0A7W1X7R5_9BACL</name>
<keyword evidence="2" id="KW-1185">Reference proteome</keyword>
<organism evidence="1 2">
    <name type="scientific">Thermoactinomyces daqus</name>
    <dbReference type="NCBI Taxonomy" id="1329516"/>
    <lineage>
        <taxon>Bacteria</taxon>
        <taxon>Bacillati</taxon>
        <taxon>Bacillota</taxon>
        <taxon>Bacilli</taxon>
        <taxon>Bacillales</taxon>
        <taxon>Thermoactinomycetaceae</taxon>
        <taxon>Thermoactinomyces</taxon>
    </lineage>
</organism>
<proteinExistence type="predicted"/>
<dbReference type="RefSeq" id="WP_152568548.1">
    <property type="nucleotide sequence ID" value="NZ_JACEIP010000002.1"/>
</dbReference>
<evidence type="ECO:0000313" key="1">
    <source>
        <dbReference type="EMBL" id="MBA4541637.1"/>
    </source>
</evidence>
<dbReference type="AlphaFoldDB" id="A0A7W1X7R5"/>
<dbReference type="EMBL" id="JACEIP010000002">
    <property type="protein sequence ID" value="MBA4541637.1"/>
    <property type="molecule type" value="Genomic_DNA"/>
</dbReference>
<evidence type="ECO:0000313" key="2">
    <source>
        <dbReference type="Proteomes" id="UP000530514"/>
    </source>
</evidence>
<reference evidence="1 2" key="1">
    <citation type="submission" date="2020-07" db="EMBL/GenBank/DDBJ databases">
        <authorList>
            <person name="Feng H."/>
        </authorList>
    </citation>
    <scope>NUCLEOTIDE SEQUENCE [LARGE SCALE GENOMIC DNA]</scope>
    <source>
        <strain evidence="2">s-11</strain>
    </source>
</reference>
<comment type="caution">
    <text evidence="1">The sequence shown here is derived from an EMBL/GenBank/DDBJ whole genome shotgun (WGS) entry which is preliminary data.</text>
</comment>
<sequence>MLFLPLMKFNSTSSSGELNLNNLLNLLVQNDSLQTNNTASFNNGDFAVNLFCTPTFDTDVFDTPMTQRKLTF</sequence>